<evidence type="ECO:0000256" key="4">
    <source>
        <dbReference type="ARBA" id="ARBA00023125"/>
    </source>
</evidence>
<dbReference type="Proteomes" id="UP000609802">
    <property type="component" value="Unassembled WGS sequence"/>
</dbReference>
<accession>A0ABQ3IRM7</accession>
<feature type="domain" description="Response regulatory" evidence="7">
    <location>
        <begin position="2"/>
        <end position="121"/>
    </location>
</feature>
<proteinExistence type="predicted"/>
<dbReference type="InterPro" id="IPR001789">
    <property type="entry name" value="Sig_transdc_resp-reg_receiver"/>
</dbReference>
<evidence type="ECO:0000256" key="1">
    <source>
        <dbReference type="ARBA" id="ARBA00022553"/>
    </source>
</evidence>
<dbReference type="PANTHER" id="PTHR48111:SF1">
    <property type="entry name" value="TWO-COMPONENT RESPONSE REGULATOR ORR33"/>
    <property type="match status" value="1"/>
</dbReference>
<evidence type="ECO:0000259" key="7">
    <source>
        <dbReference type="PROSITE" id="PS50110"/>
    </source>
</evidence>
<dbReference type="PANTHER" id="PTHR48111">
    <property type="entry name" value="REGULATOR OF RPOS"/>
    <property type="match status" value="1"/>
</dbReference>
<organism evidence="8 9">
    <name type="scientific">Aliiroseovarius zhejiangensis</name>
    <dbReference type="NCBI Taxonomy" id="1632025"/>
    <lineage>
        <taxon>Bacteria</taxon>
        <taxon>Pseudomonadati</taxon>
        <taxon>Pseudomonadota</taxon>
        <taxon>Alphaproteobacteria</taxon>
        <taxon>Rhodobacterales</taxon>
        <taxon>Paracoccaceae</taxon>
        <taxon>Aliiroseovarius</taxon>
    </lineage>
</organism>
<sequence length="327" mass="36151">MKILAVDDDKYVLELLDAILKTDGFVEHTLVNSATAALREISNATSPFDCILLDIQMPEMDGIELCGVIRALPHYKTCPILMITAMTDRSYIDRAFAAGATDYISKPFDPLELGTRIRLAEKLVKEQRIATGSARELQSLRNKVGEAFSFSIDDAVTIDEVPGAIDKLVLENYLLQLSRGKIFQSTVIAFAIRDFEKLWSSSSLSDTYMTLVDVADAIALNMKSRSYLLSYCGRGRFVCVTQRIISSALDDLAQRIQASVDEFEAADHDKIQVIMGEPVTMSLLASRNPLQLIDDAIASADQNGRAAQPTSTKPSIWDRINGLFTLR</sequence>
<reference evidence="9" key="1">
    <citation type="journal article" date="2019" name="Int. J. Syst. Evol. Microbiol.">
        <title>The Global Catalogue of Microorganisms (GCM) 10K type strain sequencing project: providing services to taxonomists for standard genome sequencing and annotation.</title>
        <authorList>
            <consortium name="The Broad Institute Genomics Platform"/>
            <consortium name="The Broad Institute Genome Sequencing Center for Infectious Disease"/>
            <person name="Wu L."/>
            <person name="Ma J."/>
        </authorList>
    </citation>
    <scope>NUCLEOTIDE SEQUENCE [LARGE SCALE GENOMIC DNA]</scope>
    <source>
        <strain evidence="9">KCTC 42443</strain>
    </source>
</reference>
<evidence type="ECO:0000313" key="9">
    <source>
        <dbReference type="Proteomes" id="UP000609802"/>
    </source>
</evidence>
<keyword evidence="1 6" id="KW-0597">Phosphoprotein</keyword>
<dbReference type="SMART" id="SM00448">
    <property type="entry name" value="REC"/>
    <property type="match status" value="1"/>
</dbReference>
<evidence type="ECO:0000256" key="2">
    <source>
        <dbReference type="ARBA" id="ARBA00023012"/>
    </source>
</evidence>
<evidence type="ECO:0000256" key="5">
    <source>
        <dbReference type="ARBA" id="ARBA00023163"/>
    </source>
</evidence>
<protein>
    <recommendedName>
        <fullName evidence="7">Response regulatory domain-containing protein</fullName>
    </recommendedName>
</protein>
<evidence type="ECO:0000256" key="3">
    <source>
        <dbReference type="ARBA" id="ARBA00023015"/>
    </source>
</evidence>
<gene>
    <name evidence="8" type="ORF">GCM10016455_09240</name>
</gene>
<dbReference type="SUPFAM" id="SSF52172">
    <property type="entry name" value="CheY-like"/>
    <property type="match status" value="1"/>
</dbReference>
<name>A0ABQ3IRM7_9RHOB</name>
<dbReference type="RefSeq" id="WP_191285327.1">
    <property type="nucleotide sequence ID" value="NZ_BNCH01000002.1"/>
</dbReference>
<comment type="caution">
    <text evidence="8">The sequence shown here is derived from an EMBL/GenBank/DDBJ whole genome shotgun (WGS) entry which is preliminary data.</text>
</comment>
<keyword evidence="5" id="KW-0804">Transcription</keyword>
<keyword evidence="4" id="KW-0238">DNA-binding</keyword>
<evidence type="ECO:0000313" key="8">
    <source>
        <dbReference type="EMBL" id="GHE91519.1"/>
    </source>
</evidence>
<keyword evidence="3" id="KW-0805">Transcription regulation</keyword>
<evidence type="ECO:0000256" key="6">
    <source>
        <dbReference type="PROSITE-ProRule" id="PRU00169"/>
    </source>
</evidence>
<dbReference type="PROSITE" id="PS50110">
    <property type="entry name" value="RESPONSE_REGULATORY"/>
    <property type="match status" value="1"/>
</dbReference>
<keyword evidence="9" id="KW-1185">Reference proteome</keyword>
<dbReference type="EMBL" id="BNCH01000002">
    <property type="protein sequence ID" value="GHE91519.1"/>
    <property type="molecule type" value="Genomic_DNA"/>
</dbReference>
<dbReference type="InterPro" id="IPR039420">
    <property type="entry name" value="WalR-like"/>
</dbReference>
<dbReference type="InterPro" id="IPR011006">
    <property type="entry name" value="CheY-like_superfamily"/>
</dbReference>
<dbReference type="Gene3D" id="3.40.50.2300">
    <property type="match status" value="1"/>
</dbReference>
<keyword evidence="2" id="KW-0902">Two-component regulatory system</keyword>
<dbReference type="Pfam" id="PF00072">
    <property type="entry name" value="Response_reg"/>
    <property type="match status" value="1"/>
</dbReference>
<feature type="modified residue" description="4-aspartylphosphate" evidence="6">
    <location>
        <position position="54"/>
    </location>
</feature>